<protein>
    <submittedName>
        <fullName evidence="3">Putative secreted protein</fullName>
    </submittedName>
</protein>
<keyword evidence="2" id="KW-0732">Signal</keyword>
<dbReference type="EMBL" id="GBZX01000713">
    <property type="protein sequence ID" value="JAG92027.1"/>
    <property type="molecule type" value="mRNA"/>
</dbReference>
<feature type="region of interest" description="Disordered" evidence="1">
    <location>
        <begin position="70"/>
        <end position="127"/>
    </location>
</feature>
<feature type="compositionally biased region" description="Basic and acidic residues" evidence="1">
    <location>
        <begin position="70"/>
        <end position="86"/>
    </location>
</feature>
<feature type="non-terminal residue" evidence="3">
    <location>
        <position position="127"/>
    </location>
</feature>
<feature type="signal peptide" evidence="2">
    <location>
        <begin position="1"/>
        <end position="22"/>
    </location>
</feature>
<accession>A0A0C9SDH2</accession>
<feature type="compositionally biased region" description="Polar residues" evidence="1">
    <location>
        <begin position="102"/>
        <end position="114"/>
    </location>
</feature>
<organism evidence="3">
    <name type="scientific">Amblyomma americanum</name>
    <name type="common">Lone star tick</name>
    <dbReference type="NCBI Taxonomy" id="6943"/>
    <lineage>
        <taxon>Eukaryota</taxon>
        <taxon>Metazoa</taxon>
        <taxon>Ecdysozoa</taxon>
        <taxon>Arthropoda</taxon>
        <taxon>Chelicerata</taxon>
        <taxon>Arachnida</taxon>
        <taxon>Acari</taxon>
        <taxon>Parasitiformes</taxon>
        <taxon>Ixodida</taxon>
        <taxon>Ixodoidea</taxon>
        <taxon>Ixodidae</taxon>
        <taxon>Amblyomminae</taxon>
        <taxon>Amblyomma</taxon>
    </lineage>
</organism>
<sequence>MSVAKRTAIIVLTLGLLMKIEGCYNKQRLGFCPRSRFVYQALCPGVDPWRCNYVELRCGCVKGAFRRSDGKCVPENECDKAPEGKKPPSKKKDRKKVDQKDTNGPVQTPDTNLPANPVEEEPAVDRK</sequence>
<evidence type="ECO:0000256" key="1">
    <source>
        <dbReference type="SAM" id="MobiDB-lite"/>
    </source>
</evidence>
<feature type="chain" id="PRO_5002203032" evidence="2">
    <location>
        <begin position="23"/>
        <end position="127"/>
    </location>
</feature>
<feature type="compositionally biased region" description="Acidic residues" evidence="1">
    <location>
        <begin position="118"/>
        <end position="127"/>
    </location>
</feature>
<reference evidence="3" key="1">
    <citation type="journal article" date="2015" name="PLoS ONE">
        <title>An Insight into the Sialome of the Lone Star Tick, Amblyomma americanum, with a Glimpse on Its Time Dependent Gene Expression.</title>
        <authorList>
            <person name="Karim S."/>
            <person name="Ribeiro J.M."/>
        </authorList>
    </citation>
    <scope>NUCLEOTIDE SEQUENCE</scope>
    <source>
        <tissue evidence="3">Salivary gland</tissue>
    </source>
</reference>
<evidence type="ECO:0000313" key="3">
    <source>
        <dbReference type="EMBL" id="JAG92027.1"/>
    </source>
</evidence>
<proteinExistence type="evidence at transcript level"/>
<dbReference type="AlphaFoldDB" id="A0A0C9SDH2"/>
<name>A0A0C9SDH2_AMBAM</name>
<evidence type="ECO:0000256" key="2">
    <source>
        <dbReference type="SAM" id="SignalP"/>
    </source>
</evidence>